<accession>A0AAV1XHP5</accession>
<dbReference type="EMBL" id="CAXHTB010000015">
    <property type="protein sequence ID" value="CAL0320715.1"/>
    <property type="molecule type" value="Genomic_DNA"/>
</dbReference>
<dbReference type="CDD" id="cd00265">
    <property type="entry name" value="MADS_MEF2_like"/>
    <property type="match status" value="1"/>
</dbReference>
<keyword evidence="2" id="KW-0805">Transcription regulation</keyword>
<dbReference type="InterPro" id="IPR033896">
    <property type="entry name" value="MEF2-like_N"/>
</dbReference>
<name>A0AAV1XHP5_LUPLU</name>
<comment type="caution">
    <text evidence="8">The sequence shown here is derived from an EMBL/GenBank/DDBJ whole genome shotgun (WGS) entry which is preliminary data.</text>
</comment>
<evidence type="ECO:0000256" key="1">
    <source>
        <dbReference type="ARBA" id="ARBA00004123"/>
    </source>
</evidence>
<feature type="compositionally biased region" description="Pro residues" evidence="6">
    <location>
        <begin position="245"/>
        <end position="258"/>
    </location>
</feature>
<feature type="compositionally biased region" description="Low complexity" evidence="6">
    <location>
        <begin position="31"/>
        <end position="45"/>
    </location>
</feature>
<evidence type="ECO:0000256" key="2">
    <source>
        <dbReference type="ARBA" id="ARBA00023015"/>
    </source>
</evidence>
<protein>
    <recommendedName>
        <fullName evidence="7">MADS-box domain-containing protein</fullName>
    </recommendedName>
</protein>
<keyword evidence="5" id="KW-0539">Nucleus</keyword>
<sequence>MAAIRIATAAMTAITITSTVTNQPIFLPFPKSSSNSAMSKSNSNPKRSKGRQKIEMKKMTNESNLQVTFSKRRTGLFKKASELCTLCGAEVALVVFSPSDKAFSYGHPNVNAVIDRYMMKPQPPNSVTTQFVEAQHRANERELNDHLSQINADIEIEKLCNDEMNRQRKEAQAQFWWASPIEEISNVAQLHQLKLALEDLKKSVILKAQNQVVVSQGPTLSTNPNSQLFSGGSSANNPPFMLHQPPRPPPSQFFPFPPQQQSFEGGSSSENPSLMHSMMMHHQGGFNNMGGGYGFSTGFF</sequence>
<evidence type="ECO:0000256" key="5">
    <source>
        <dbReference type="ARBA" id="ARBA00023242"/>
    </source>
</evidence>
<dbReference type="FunFam" id="3.40.1810.10:FF:000006">
    <property type="entry name" value="Agamous-like MADS-box protein AGL62"/>
    <property type="match status" value="1"/>
</dbReference>
<dbReference type="Proteomes" id="UP001497480">
    <property type="component" value="Unassembled WGS sequence"/>
</dbReference>
<keyword evidence="4" id="KW-0804">Transcription</keyword>
<dbReference type="PRINTS" id="PR00404">
    <property type="entry name" value="MADSDOMAIN"/>
</dbReference>
<dbReference type="SMART" id="SM00432">
    <property type="entry name" value="MADS"/>
    <property type="match status" value="1"/>
</dbReference>
<evidence type="ECO:0000259" key="7">
    <source>
        <dbReference type="PROSITE" id="PS50066"/>
    </source>
</evidence>
<evidence type="ECO:0000313" key="9">
    <source>
        <dbReference type="Proteomes" id="UP001497480"/>
    </source>
</evidence>
<evidence type="ECO:0000256" key="4">
    <source>
        <dbReference type="ARBA" id="ARBA00023163"/>
    </source>
</evidence>
<comment type="subcellular location">
    <subcellularLocation>
        <location evidence="1">Nucleus</location>
    </subcellularLocation>
</comment>
<dbReference type="GO" id="GO:0046983">
    <property type="term" value="F:protein dimerization activity"/>
    <property type="evidence" value="ECO:0007669"/>
    <property type="project" value="InterPro"/>
</dbReference>
<keyword evidence="3" id="KW-0238">DNA-binding</keyword>
<keyword evidence="9" id="KW-1185">Reference proteome</keyword>
<feature type="compositionally biased region" description="Low complexity" evidence="6">
    <location>
        <begin position="259"/>
        <end position="270"/>
    </location>
</feature>
<evidence type="ECO:0000313" key="8">
    <source>
        <dbReference type="EMBL" id="CAL0320715.1"/>
    </source>
</evidence>
<dbReference type="PROSITE" id="PS50066">
    <property type="entry name" value="MADS_BOX_2"/>
    <property type="match status" value="1"/>
</dbReference>
<dbReference type="InterPro" id="IPR036879">
    <property type="entry name" value="TF_MADSbox_sf"/>
</dbReference>
<dbReference type="GO" id="GO:0000978">
    <property type="term" value="F:RNA polymerase II cis-regulatory region sequence-specific DNA binding"/>
    <property type="evidence" value="ECO:0007669"/>
    <property type="project" value="TreeGrafter"/>
</dbReference>
<feature type="compositionally biased region" description="Polar residues" evidence="6">
    <location>
        <begin position="217"/>
        <end position="237"/>
    </location>
</feature>
<evidence type="ECO:0000256" key="6">
    <source>
        <dbReference type="SAM" id="MobiDB-lite"/>
    </source>
</evidence>
<feature type="domain" description="MADS-box" evidence="7">
    <location>
        <begin position="49"/>
        <end position="109"/>
    </location>
</feature>
<dbReference type="Pfam" id="PF00319">
    <property type="entry name" value="SRF-TF"/>
    <property type="match status" value="1"/>
</dbReference>
<dbReference type="PANTHER" id="PTHR11945">
    <property type="entry name" value="MADS BOX PROTEIN"/>
    <property type="match status" value="1"/>
</dbReference>
<dbReference type="GO" id="GO:0005634">
    <property type="term" value="C:nucleus"/>
    <property type="evidence" value="ECO:0007669"/>
    <property type="project" value="UniProtKB-SubCell"/>
</dbReference>
<dbReference type="SUPFAM" id="SSF55455">
    <property type="entry name" value="SRF-like"/>
    <property type="match status" value="1"/>
</dbReference>
<proteinExistence type="predicted"/>
<evidence type="ECO:0000256" key="3">
    <source>
        <dbReference type="ARBA" id="ARBA00023125"/>
    </source>
</evidence>
<dbReference type="InterPro" id="IPR002100">
    <property type="entry name" value="TF_MADSbox"/>
</dbReference>
<feature type="region of interest" description="Disordered" evidence="6">
    <location>
        <begin position="31"/>
        <end position="53"/>
    </location>
</feature>
<dbReference type="GO" id="GO:0045944">
    <property type="term" value="P:positive regulation of transcription by RNA polymerase II"/>
    <property type="evidence" value="ECO:0007669"/>
    <property type="project" value="InterPro"/>
</dbReference>
<gene>
    <name evidence="8" type="ORF">LLUT_LOCUS21775</name>
</gene>
<dbReference type="PANTHER" id="PTHR11945:SF818">
    <property type="entry name" value="AGAMOUS-LIKE MADS-BOX PROTEIN AGL62"/>
    <property type="match status" value="1"/>
</dbReference>
<dbReference type="AlphaFoldDB" id="A0AAV1XHP5"/>
<reference evidence="8 9" key="1">
    <citation type="submission" date="2024-03" db="EMBL/GenBank/DDBJ databases">
        <authorList>
            <person name="Martinez-Hernandez J."/>
        </authorList>
    </citation>
    <scope>NUCLEOTIDE SEQUENCE [LARGE SCALE GENOMIC DNA]</scope>
</reference>
<feature type="region of interest" description="Disordered" evidence="6">
    <location>
        <begin position="217"/>
        <end position="275"/>
    </location>
</feature>
<dbReference type="GO" id="GO:0000981">
    <property type="term" value="F:DNA-binding transcription factor activity, RNA polymerase II-specific"/>
    <property type="evidence" value="ECO:0007669"/>
    <property type="project" value="TreeGrafter"/>
</dbReference>
<organism evidence="8 9">
    <name type="scientific">Lupinus luteus</name>
    <name type="common">European yellow lupine</name>
    <dbReference type="NCBI Taxonomy" id="3873"/>
    <lineage>
        <taxon>Eukaryota</taxon>
        <taxon>Viridiplantae</taxon>
        <taxon>Streptophyta</taxon>
        <taxon>Embryophyta</taxon>
        <taxon>Tracheophyta</taxon>
        <taxon>Spermatophyta</taxon>
        <taxon>Magnoliopsida</taxon>
        <taxon>eudicotyledons</taxon>
        <taxon>Gunneridae</taxon>
        <taxon>Pentapetalae</taxon>
        <taxon>rosids</taxon>
        <taxon>fabids</taxon>
        <taxon>Fabales</taxon>
        <taxon>Fabaceae</taxon>
        <taxon>Papilionoideae</taxon>
        <taxon>50 kb inversion clade</taxon>
        <taxon>genistoids sensu lato</taxon>
        <taxon>core genistoids</taxon>
        <taxon>Genisteae</taxon>
        <taxon>Lupinus</taxon>
    </lineage>
</organism>
<dbReference type="Gene3D" id="3.40.1810.10">
    <property type="entry name" value="Transcription factor, MADS-box"/>
    <property type="match status" value="1"/>
</dbReference>